<dbReference type="AlphaFoldDB" id="A0A1H0PT70"/>
<reference evidence="3" key="1">
    <citation type="submission" date="2016-10" db="EMBL/GenBank/DDBJ databases">
        <authorList>
            <person name="Varghese N."/>
            <person name="Submissions S."/>
        </authorList>
    </citation>
    <scope>NUCLEOTIDE SEQUENCE [LARGE SCALE GENOMIC DNA]</scope>
    <source>
        <strain evidence="3">DSM 17101</strain>
    </source>
</reference>
<evidence type="ECO:0000313" key="2">
    <source>
        <dbReference type="EMBL" id="SDP08000.1"/>
    </source>
</evidence>
<name>A0A1H0PT70_9BURK</name>
<protein>
    <submittedName>
        <fullName evidence="2">Glucose/arabinose dehydrogenase, beta-propeller fold</fullName>
    </submittedName>
</protein>
<proteinExistence type="predicted"/>
<evidence type="ECO:0000259" key="1">
    <source>
        <dbReference type="Pfam" id="PF07995"/>
    </source>
</evidence>
<dbReference type="InterPro" id="IPR011042">
    <property type="entry name" value="6-blade_b-propeller_TolB-like"/>
</dbReference>
<organism evidence="2 3">
    <name type="scientific">Paracidovorax cattleyae</name>
    <dbReference type="NCBI Taxonomy" id="80868"/>
    <lineage>
        <taxon>Bacteria</taxon>
        <taxon>Pseudomonadati</taxon>
        <taxon>Pseudomonadota</taxon>
        <taxon>Betaproteobacteria</taxon>
        <taxon>Burkholderiales</taxon>
        <taxon>Comamonadaceae</taxon>
        <taxon>Paracidovorax</taxon>
    </lineage>
</organism>
<accession>A0A1H0PT70</accession>
<dbReference type="SUPFAM" id="SSF50952">
    <property type="entry name" value="Soluble quinoprotein glucose dehydrogenase"/>
    <property type="match status" value="1"/>
</dbReference>
<dbReference type="PANTHER" id="PTHR19328:SF75">
    <property type="entry name" value="ALDOSE SUGAR DEHYDROGENASE YLII"/>
    <property type="match status" value="1"/>
</dbReference>
<dbReference type="Gene3D" id="2.120.10.30">
    <property type="entry name" value="TolB, C-terminal domain"/>
    <property type="match status" value="1"/>
</dbReference>
<sequence>MDPFKISEFAGISLRLAVLLPVMAILPGGAAAEETGPPPVRPVESSVSVTVDDITDGLSNPWGLAFLPDGRFLLTERVGRLRVVGAKGEKSAPLPGLPPMAVGGQGGLLDVATDAQFERNRRIFFCFSEPDGRAGDLNGTALASAVLPPGEKALQDVRIIFRQQPNVASRLHFGCRIAQAGDGSVFLTLGERFERKDDAQKLDNHLGKVVHMLPDGTPAPGNPFAGRPGGLPEIWSWGHRNSQGAVIGPDGRLWMHEHGPQGGDEINVPQAGRNYGWPVVTFGENYGGGKIGEGLTQKAGMEPPLHYWVPSIAPSGMAFLTSDRYGPAWKGSLFIGSLKFARLHRLEFKDGRVVRDEFLLAGLGQRIRDVRQGPDGWLYVLTDSPQGRLLRLRPSGS</sequence>
<dbReference type="Proteomes" id="UP000199317">
    <property type="component" value="Unassembled WGS sequence"/>
</dbReference>
<dbReference type="EMBL" id="FNJL01000007">
    <property type="protein sequence ID" value="SDP08000.1"/>
    <property type="molecule type" value="Genomic_DNA"/>
</dbReference>
<feature type="domain" description="Glucose/Sorbosone dehydrogenase" evidence="1">
    <location>
        <begin position="58"/>
        <end position="391"/>
    </location>
</feature>
<keyword evidence="3" id="KW-1185">Reference proteome</keyword>
<dbReference type="PANTHER" id="PTHR19328">
    <property type="entry name" value="HEDGEHOG-INTERACTING PROTEIN"/>
    <property type="match status" value="1"/>
</dbReference>
<dbReference type="InterPro" id="IPR011041">
    <property type="entry name" value="Quinoprot_gluc/sorb_DH_b-prop"/>
</dbReference>
<dbReference type="InterPro" id="IPR012938">
    <property type="entry name" value="Glc/Sorbosone_DH"/>
</dbReference>
<dbReference type="Pfam" id="PF07995">
    <property type="entry name" value="GSDH"/>
    <property type="match status" value="1"/>
</dbReference>
<gene>
    <name evidence="2" type="ORF">SAMN04489708_10737</name>
</gene>
<evidence type="ECO:0000313" key="3">
    <source>
        <dbReference type="Proteomes" id="UP000199317"/>
    </source>
</evidence>